<dbReference type="Gramene" id="OE9A104088T1">
    <property type="protein sequence ID" value="OE9A104088C1"/>
    <property type="gene ID" value="OE9A104088"/>
</dbReference>
<accession>A0A8S0Q680</accession>
<dbReference type="Proteomes" id="UP000594638">
    <property type="component" value="Unassembled WGS sequence"/>
</dbReference>
<proteinExistence type="predicted"/>
<protein>
    <submittedName>
        <fullName evidence="2">Uncharacterized protein</fullName>
    </submittedName>
</protein>
<feature type="compositionally biased region" description="Polar residues" evidence="1">
    <location>
        <begin position="103"/>
        <end position="112"/>
    </location>
</feature>
<dbReference type="OrthoDB" id="1296455at2759"/>
<evidence type="ECO:0000256" key="1">
    <source>
        <dbReference type="SAM" id="MobiDB-lite"/>
    </source>
</evidence>
<comment type="caution">
    <text evidence="2">The sequence shown here is derived from an EMBL/GenBank/DDBJ whole genome shotgun (WGS) entry which is preliminary data.</text>
</comment>
<evidence type="ECO:0000313" key="3">
    <source>
        <dbReference type="Proteomes" id="UP000594638"/>
    </source>
</evidence>
<gene>
    <name evidence="2" type="ORF">OLEA9_A104088</name>
</gene>
<dbReference type="EMBL" id="CACTIH010000438">
    <property type="protein sequence ID" value="CAA2960724.1"/>
    <property type="molecule type" value="Genomic_DNA"/>
</dbReference>
<organism evidence="2 3">
    <name type="scientific">Olea europaea subsp. europaea</name>
    <dbReference type="NCBI Taxonomy" id="158383"/>
    <lineage>
        <taxon>Eukaryota</taxon>
        <taxon>Viridiplantae</taxon>
        <taxon>Streptophyta</taxon>
        <taxon>Embryophyta</taxon>
        <taxon>Tracheophyta</taxon>
        <taxon>Spermatophyta</taxon>
        <taxon>Magnoliopsida</taxon>
        <taxon>eudicotyledons</taxon>
        <taxon>Gunneridae</taxon>
        <taxon>Pentapetalae</taxon>
        <taxon>asterids</taxon>
        <taxon>lamiids</taxon>
        <taxon>Lamiales</taxon>
        <taxon>Oleaceae</taxon>
        <taxon>Oleeae</taxon>
        <taxon>Olea</taxon>
    </lineage>
</organism>
<dbReference type="AlphaFoldDB" id="A0A8S0Q680"/>
<name>A0A8S0Q680_OLEEU</name>
<reference evidence="2 3" key="1">
    <citation type="submission" date="2019-12" db="EMBL/GenBank/DDBJ databases">
        <authorList>
            <person name="Alioto T."/>
            <person name="Alioto T."/>
            <person name="Gomez Garrido J."/>
        </authorList>
    </citation>
    <scope>NUCLEOTIDE SEQUENCE [LARGE SCALE GENOMIC DNA]</scope>
</reference>
<keyword evidence="3" id="KW-1185">Reference proteome</keyword>
<sequence length="112" mass="12668">MGIACGLSTEGRINAPEWWWKQKIKENPRYRKFKDNDNTEIYDKYSRLFGGSFYSMKYTLTPTKLSQRGFDLGTNSDSDDPNDTLLINVETTDSSDGPAPGRASSSMNISLR</sequence>
<feature type="region of interest" description="Disordered" evidence="1">
    <location>
        <begin position="69"/>
        <end position="112"/>
    </location>
</feature>
<evidence type="ECO:0000313" key="2">
    <source>
        <dbReference type="EMBL" id="CAA2960724.1"/>
    </source>
</evidence>